<dbReference type="Gene3D" id="3.40.50.2300">
    <property type="match status" value="2"/>
</dbReference>
<dbReference type="GO" id="GO:0000976">
    <property type="term" value="F:transcription cis-regulatory region binding"/>
    <property type="evidence" value="ECO:0007669"/>
    <property type="project" value="TreeGrafter"/>
</dbReference>
<keyword evidence="6" id="KW-1185">Reference proteome</keyword>
<proteinExistence type="predicted"/>
<evidence type="ECO:0000313" key="6">
    <source>
        <dbReference type="Proteomes" id="UP000029082"/>
    </source>
</evidence>
<dbReference type="Pfam" id="PF13377">
    <property type="entry name" value="Peripla_BP_3"/>
    <property type="match status" value="1"/>
</dbReference>
<keyword evidence="2" id="KW-0238">DNA-binding</keyword>
<name>A0A087BSF6_9BIFI</name>
<evidence type="ECO:0000259" key="4">
    <source>
        <dbReference type="PROSITE" id="PS50932"/>
    </source>
</evidence>
<sequence>MPRHRPVSMRDVALAAAVSPQTVSRVANGGESVTPSTRRRVEAAMRKLGYRPNYAARALKHGRFRNIGVALFDMTKFGNARILGGITRTAAERGYAVTLHIIGDDAPHTLRAVVDRMKRLPVDGVIVIMEQRLGDLDTFVPTTNLPVVLVGDGRADQCPTIDADQYGCSTAIVDYLMARGHATVHHIAGPSSSLAAQRREQGWRDALSRHGAGAPPVHAGDWGADSGYTAGIALAGDTRCTAIYAANDQMAYGAIAGLRDAGRSVPDDVSVVGVDDSLPGVVPGLELTTMRIRFEDIGAGAFVMLQRQCEGSQTLRDARTVVPSELIERGSVGAVTAH</sequence>
<dbReference type="Gene3D" id="1.10.260.40">
    <property type="entry name" value="lambda repressor-like DNA-binding domains"/>
    <property type="match status" value="1"/>
</dbReference>
<dbReference type="InterPro" id="IPR000843">
    <property type="entry name" value="HTH_LacI"/>
</dbReference>
<dbReference type="SUPFAM" id="SSF47413">
    <property type="entry name" value="lambda repressor-like DNA-binding domains"/>
    <property type="match status" value="1"/>
</dbReference>
<evidence type="ECO:0000256" key="3">
    <source>
        <dbReference type="ARBA" id="ARBA00023163"/>
    </source>
</evidence>
<comment type="caution">
    <text evidence="5">The sequence shown here is derived from an EMBL/GenBank/DDBJ whole genome shotgun (WGS) entry which is preliminary data.</text>
</comment>
<gene>
    <name evidence="5" type="ORF">BMON_1625</name>
</gene>
<dbReference type="EMBL" id="JGZE01000030">
    <property type="protein sequence ID" value="KFI73956.1"/>
    <property type="molecule type" value="Genomic_DNA"/>
</dbReference>
<dbReference type="CDD" id="cd01392">
    <property type="entry name" value="HTH_LacI"/>
    <property type="match status" value="1"/>
</dbReference>
<dbReference type="SUPFAM" id="SSF53822">
    <property type="entry name" value="Periplasmic binding protein-like I"/>
    <property type="match status" value="1"/>
</dbReference>
<dbReference type="Pfam" id="PF00356">
    <property type="entry name" value="LacI"/>
    <property type="match status" value="1"/>
</dbReference>
<dbReference type="STRING" id="1437603.GCA_000771525_00849"/>
<dbReference type="InterPro" id="IPR028082">
    <property type="entry name" value="Peripla_BP_I"/>
</dbReference>
<dbReference type="eggNOG" id="COG1609">
    <property type="taxonomic scope" value="Bacteria"/>
</dbReference>
<evidence type="ECO:0000256" key="2">
    <source>
        <dbReference type="ARBA" id="ARBA00023125"/>
    </source>
</evidence>
<dbReference type="AlphaFoldDB" id="A0A087BSF6"/>
<keyword evidence="1" id="KW-0805">Transcription regulation</keyword>
<dbReference type="GO" id="GO:0003700">
    <property type="term" value="F:DNA-binding transcription factor activity"/>
    <property type="evidence" value="ECO:0007669"/>
    <property type="project" value="TreeGrafter"/>
</dbReference>
<dbReference type="InterPro" id="IPR046335">
    <property type="entry name" value="LacI/GalR-like_sensor"/>
</dbReference>
<protein>
    <submittedName>
        <fullName evidence="5">Periplasmic binding protein and sugar binding domain of the LacI family protein</fullName>
    </submittedName>
</protein>
<evidence type="ECO:0000256" key="1">
    <source>
        <dbReference type="ARBA" id="ARBA00023015"/>
    </source>
</evidence>
<dbReference type="PROSITE" id="PS50932">
    <property type="entry name" value="HTH_LACI_2"/>
    <property type="match status" value="1"/>
</dbReference>
<organism evidence="5 6">
    <name type="scientific">Bifidobacterium mongoliense DSM 21395</name>
    <dbReference type="NCBI Taxonomy" id="1437603"/>
    <lineage>
        <taxon>Bacteria</taxon>
        <taxon>Bacillati</taxon>
        <taxon>Actinomycetota</taxon>
        <taxon>Actinomycetes</taxon>
        <taxon>Bifidobacteriales</taxon>
        <taxon>Bifidobacteriaceae</taxon>
        <taxon>Bifidobacterium</taxon>
    </lineage>
</organism>
<accession>A0A087BSF6</accession>
<dbReference type="SMART" id="SM00354">
    <property type="entry name" value="HTH_LACI"/>
    <property type="match status" value="1"/>
</dbReference>
<feature type="domain" description="HTH lacI-type" evidence="4">
    <location>
        <begin position="7"/>
        <end position="61"/>
    </location>
</feature>
<dbReference type="PANTHER" id="PTHR30146:SF153">
    <property type="entry name" value="LACTOSE OPERON REPRESSOR"/>
    <property type="match status" value="1"/>
</dbReference>
<dbReference type="PANTHER" id="PTHR30146">
    <property type="entry name" value="LACI-RELATED TRANSCRIPTIONAL REPRESSOR"/>
    <property type="match status" value="1"/>
</dbReference>
<dbReference type="InterPro" id="IPR010982">
    <property type="entry name" value="Lambda_DNA-bd_dom_sf"/>
</dbReference>
<keyword evidence="3" id="KW-0804">Transcription</keyword>
<dbReference type="Proteomes" id="UP000029082">
    <property type="component" value="Unassembled WGS sequence"/>
</dbReference>
<reference evidence="5 6" key="1">
    <citation type="submission" date="2014-03" db="EMBL/GenBank/DDBJ databases">
        <title>Genomics of Bifidobacteria.</title>
        <authorList>
            <person name="Ventura M."/>
            <person name="Milani C."/>
            <person name="Lugli G.A."/>
        </authorList>
    </citation>
    <scope>NUCLEOTIDE SEQUENCE [LARGE SCALE GENOMIC DNA]</scope>
    <source>
        <strain evidence="5 6">DSM 21395</strain>
    </source>
</reference>
<evidence type="ECO:0000313" key="5">
    <source>
        <dbReference type="EMBL" id="KFI73956.1"/>
    </source>
</evidence>
<dbReference type="CDD" id="cd01574">
    <property type="entry name" value="PBP1_LacI"/>
    <property type="match status" value="1"/>
</dbReference>